<sequence>MDRIHYSLQEPWPEVKTLNQLYDNLEFRSAFKDREVSMHVGSRALIPTKWRKSKPNFFPEGVEFVLLNRIDRGIERKSAPYRFLKQEGHFLIVENSHGTRFAHPTFLQRNTEGKIQYRSTAAAIWASRQGKNIDDGIEDNSSDCEDNNSETETEPTEADASECDHRTNRL</sequence>
<feature type="compositionally biased region" description="Acidic residues" evidence="1">
    <location>
        <begin position="135"/>
        <end position="161"/>
    </location>
</feature>
<evidence type="ECO:0000256" key="1">
    <source>
        <dbReference type="SAM" id="MobiDB-lite"/>
    </source>
</evidence>
<dbReference type="EMBL" id="JBJQOH010000001">
    <property type="protein sequence ID" value="KAL3699188.1"/>
    <property type="molecule type" value="Genomic_DNA"/>
</dbReference>
<dbReference type="AlphaFoldDB" id="A0ABD3I6J6"/>
<name>A0ABD3I6J6_9MARC</name>
<accession>A0ABD3I6J6</accession>
<keyword evidence="3" id="KW-1185">Reference proteome</keyword>
<organism evidence="2 3">
    <name type="scientific">Riccia sorocarpa</name>
    <dbReference type="NCBI Taxonomy" id="122646"/>
    <lineage>
        <taxon>Eukaryota</taxon>
        <taxon>Viridiplantae</taxon>
        <taxon>Streptophyta</taxon>
        <taxon>Embryophyta</taxon>
        <taxon>Marchantiophyta</taxon>
        <taxon>Marchantiopsida</taxon>
        <taxon>Marchantiidae</taxon>
        <taxon>Marchantiales</taxon>
        <taxon>Ricciaceae</taxon>
        <taxon>Riccia</taxon>
    </lineage>
</organism>
<protein>
    <submittedName>
        <fullName evidence="2">Uncharacterized protein</fullName>
    </submittedName>
</protein>
<comment type="caution">
    <text evidence="2">The sequence shown here is derived from an EMBL/GenBank/DDBJ whole genome shotgun (WGS) entry which is preliminary data.</text>
</comment>
<proteinExistence type="predicted"/>
<reference evidence="2 3" key="1">
    <citation type="submission" date="2024-09" db="EMBL/GenBank/DDBJ databases">
        <title>Chromosome-scale assembly of Riccia sorocarpa.</title>
        <authorList>
            <person name="Paukszto L."/>
        </authorList>
    </citation>
    <scope>NUCLEOTIDE SEQUENCE [LARGE SCALE GENOMIC DNA]</scope>
    <source>
        <strain evidence="2">LP-2024</strain>
        <tissue evidence="2">Aerial parts of the thallus</tissue>
    </source>
</reference>
<dbReference type="Proteomes" id="UP001633002">
    <property type="component" value="Unassembled WGS sequence"/>
</dbReference>
<evidence type="ECO:0000313" key="2">
    <source>
        <dbReference type="EMBL" id="KAL3699188.1"/>
    </source>
</evidence>
<gene>
    <name evidence="2" type="ORF">R1sor_017210</name>
</gene>
<feature type="region of interest" description="Disordered" evidence="1">
    <location>
        <begin position="132"/>
        <end position="170"/>
    </location>
</feature>
<evidence type="ECO:0000313" key="3">
    <source>
        <dbReference type="Proteomes" id="UP001633002"/>
    </source>
</evidence>